<dbReference type="Pfam" id="PF02754">
    <property type="entry name" value="CCG"/>
    <property type="match status" value="2"/>
</dbReference>
<dbReference type="GO" id="GO:0016491">
    <property type="term" value="F:oxidoreductase activity"/>
    <property type="evidence" value="ECO:0007669"/>
    <property type="project" value="UniProtKB-ARBA"/>
</dbReference>
<dbReference type="AlphaFoldDB" id="A0A9W6B3T0"/>
<keyword evidence="3" id="KW-1185">Reference proteome</keyword>
<comment type="caution">
    <text evidence="2">The sequence shown here is derived from an EMBL/GenBank/DDBJ whole genome shotgun (WGS) entry which is preliminary data.</text>
</comment>
<evidence type="ECO:0000313" key="2">
    <source>
        <dbReference type="EMBL" id="GLB51257.1"/>
    </source>
</evidence>
<dbReference type="RefSeq" id="WP_281751612.1">
    <property type="nucleotide sequence ID" value="NZ_BRVP01000002.1"/>
</dbReference>
<dbReference type="PANTHER" id="PTHR30296:SF0">
    <property type="entry name" value="LACTATE UTILIZATION PROTEIN A"/>
    <property type="match status" value="1"/>
</dbReference>
<feature type="domain" description="Cysteine-rich" evidence="1">
    <location>
        <begin position="5"/>
        <end position="85"/>
    </location>
</feature>
<accession>A0A9W6B3T0</accession>
<dbReference type="PANTHER" id="PTHR30296">
    <property type="entry name" value="UNCHARACTERIZED PROTEIN YKGE"/>
    <property type="match status" value="1"/>
</dbReference>
<organism evidence="2 3">
    <name type="scientific">Neptunitalea chrysea</name>
    <dbReference type="NCBI Taxonomy" id="1647581"/>
    <lineage>
        <taxon>Bacteria</taxon>
        <taxon>Pseudomonadati</taxon>
        <taxon>Bacteroidota</taxon>
        <taxon>Flavobacteriia</taxon>
        <taxon>Flavobacteriales</taxon>
        <taxon>Flavobacteriaceae</taxon>
        <taxon>Neptunitalea</taxon>
    </lineage>
</organism>
<name>A0A9W6B3T0_9FLAO</name>
<proteinExistence type="predicted"/>
<dbReference type="EMBL" id="BRVP01000002">
    <property type="protein sequence ID" value="GLB51257.1"/>
    <property type="molecule type" value="Genomic_DNA"/>
</dbReference>
<gene>
    <name evidence="2" type="ORF">NBRC110019_02960</name>
</gene>
<evidence type="ECO:0000259" key="1">
    <source>
        <dbReference type="Pfam" id="PF02754"/>
    </source>
</evidence>
<reference evidence="2" key="1">
    <citation type="submission" date="2022-07" db="EMBL/GenBank/DDBJ databases">
        <title>Taxonomy of Novel Oxalotrophic and Methylotrophic Bacteria.</title>
        <authorList>
            <person name="Sahin N."/>
            <person name="Tani A."/>
        </authorList>
    </citation>
    <scope>NUCLEOTIDE SEQUENCE</scope>
    <source>
        <strain evidence="2">AM327</strain>
    </source>
</reference>
<protein>
    <submittedName>
        <fullName evidence="2">Glycolate oxidase</fullName>
    </submittedName>
</protein>
<feature type="domain" description="Cysteine-rich" evidence="1">
    <location>
        <begin position="129"/>
        <end position="224"/>
    </location>
</feature>
<sequence length="248" mass="27913">MNYTVGLFIPCYIDQFFPEVGKATLELLEKNGCKVIYPEEQTCCGQPMANTGMEEVGKKIYQSMGELFKGCDYIVGPSPSCVYHITKHYDVVEQTPEIKHLRAHTYDLVEFLYDILHIEKLEVSFPYRVGLHKGCHGLRGMQLDNPSELMKDIPSKWGHVLGLVKDIQMTELTRTDECCGFGGTFAVAEEAVSTKMGRDRIADHVNNNVEVITSGDMSCLMHLKGIIDRQKSNLKVMHIANILNGDHI</sequence>
<dbReference type="GO" id="GO:0005829">
    <property type="term" value="C:cytosol"/>
    <property type="evidence" value="ECO:0007669"/>
    <property type="project" value="TreeGrafter"/>
</dbReference>
<evidence type="ECO:0000313" key="3">
    <source>
        <dbReference type="Proteomes" id="UP001143545"/>
    </source>
</evidence>
<dbReference type="Proteomes" id="UP001143545">
    <property type="component" value="Unassembled WGS sequence"/>
</dbReference>
<dbReference type="InterPro" id="IPR004017">
    <property type="entry name" value="Cys_rich_dom"/>
</dbReference>